<feature type="domain" description="B12-binding" evidence="8">
    <location>
        <begin position="7"/>
        <end position="136"/>
    </location>
</feature>
<keyword evidence="3" id="KW-0808">Transferase</keyword>
<dbReference type="InterPro" id="IPR006638">
    <property type="entry name" value="Elp3/MiaA/NifB-like_rSAM"/>
</dbReference>
<evidence type="ECO:0000259" key="8">
    <source>
        <dbReference type="PROSITE" id="PS51332"/>
    </source>
</evidence>
<dbReference type="GO" id="GO:0005829">
    <property type="term" value="C:cytosol"/>
    <property type="evidence" value="ECO:0007669"/>
    <property type="project" value="TreeGrafter"/>
</dbReference>
<evidence type="ECO:0000256" key="2">
    <source>
        <dbReference type="ARBA" id="ARBA00022603"/>
    </source>
</evidence>
<keyword evidence="2" id="KW-0489">Methyltransferase</keyword>
<dbReference type="Proteomes" id="UP000318834">
    <property type="component" value="Unassembled WGS sequence"/>
</dbReference>
<dbReference type="InterPro" id="IPR036724">
    <property type="entry name" value="Cobalamin-bd_sf"/>
</dbReference>
<dbReference type="GO" id="GO:0003824">
    <property type="term" value="F:catalytic activity"/>
    <property type="evidence" value="ECO:0007669"/>
    <property type="project" value="InterPro"/>
</dbReference>
<evidence type="ECO:0000259" key="9">
    <source>
        <dbReference type="PROSITE" id="PS51918"/>
    </source>
</evidence>
<dbReference type="PROSITE" id="PS51332">
    <property type="entry name" value="B12_BINDING"/>
    <property type="match status" value="1"/>
</dbReference>
<dbReference type="InterPro" id="IPR058240">
    <property type="entry name" value="rSAM_sf"/>
</dbReference>
<dbReference type="SUPFAM" id="SSF102114">
    <property type="entry name" value="Radical SAM enzymes"/>
    <property type="match status" value="1"/>
</dbReference>
<dbReference type="InterPro" id="IPR023404">
    <property type="entry name" value="rSAM_horseshoe"/>
</dbReference>
<dbReference type="SMART" id="SM00729">
    <property type="entry name" value="Elp3"/>
    <property type="match status" value="1"/>
</dbReference>
<keyword evidence="7" id="KW-0411">Iron-sulfur</keyword>
<comment type="cofactor">
    <cofactor evidence="1">
        <name>[4Fe-4S] cluster</name>
        <dbReference type="ChEBI" id="CHEBI:49883"/>
    </cofactor>
</comment>
<accession>A0A537IRJ3</accession>
<dbReference type="Gene3D" id="3.80.30.20">
    <property type="entry name" value="tm_1862 like domain"/>
    <property type="match status" value="1"/>
</dbReference>
<keyword evidence="6" id="KW-0408">Iron</keyword>
<dbReference type="SFLD" id="SFLDG01082">
    <property type="entry name" value="B12-binding_domain_containing"/>
    <property type="match status" value="1"/>
</dbReference>
<name>A0A537IRJ3_9BACT</name>
<dbReference type="AlphaFoldDB" id="A0A537IRJ3"/>
<dbReference type="EMBL" id="VBAP01000061">
    <property type="protein sequence ID" value="TMI73910.1"/>
    <property type="molecule type" value="Genomic_DNA"/>
</dbReference>
<evidence type="ECO:0000256" key="1">
    <source>
        <dbReference type="ARBA" id="ARBA00001966"/>
    </source>
</evidence>
<sequence length="499" mass="57217">MRVLLIRPPVPPHTIGLKHIMICEPLELEYVAAGLDGHNVQIMDMILEGDLERRLRQFAPDVVGTSCYITGVNEVRKICRTVKRWKPDCWTVVGGVQASRVPEDFADTAIDVVVRGDGTTVMPELLTAFESRRPLEEIPNLALPDGDRVVLTAERPYMPKPDELPFPRRDLVRHLRHRYYYLFHQPVATMKTTWGCWYKCNFCYTWRITDGLPYARSPESIAAELEQIEANDVYIVDDIFLINRHRLASTARLLRERNIRKSYLVYARADFIAENEDMIAEWADLGLKAVFVGLEATTDAELDSMDKQCSVDYNRRAISVLRKHRVDTYGSLITQPDYVEADWERLKRFIDETKLYYLNISPLTPMPGTLIWERYKDQTTVGRVAHGLWDLSHVLLPTRMPLKRYYRSLLGVYAHACCNPRRAAELSLRTAPPIWSWKFLRLWYGALKIARQFLTAHRHHTTSEIARAVDCGPEVPGLVPRWKAQAGRAAATGSAVAAD</sequence>
<evidence type="ECO:0000256" key="5">
    <source>
        <dbReference type="ARBA" id="ARBA00022723"/>
    </source>
</evidence>
<organism evidence="10 11">
    <name type="scientific">Candidatus Segetimicrobium genomatis</name>
    <dbReference type="NCBI Taxonomy" id="2569760"/>
    <lineage>
        <taxon>Bacteria</taxon>
        <taxon>Bacillati</taxon>
        <taxon>Candidatus Sysuimicrobiota</taxon>
        <taxon>Candidatus Sysuimicrobiia</taxon>
        <taxon>Candidatus Sysuimicrobiales</taxon>
        <taxon>Candidatus Segetimicrobiaceae</taxon>
        <taxon>Candidatus Segetimicrobium</taxon>
    </lineage>
</organism>
<feature type="domain" description="Radical SAM core" evidence="9">
    <location>
        <begin position="182"/>
        <end position="399"/>
    </location>
</feature>
<dbReference type="GO" id="GO:0031419">
    <property type="term" value="F:cobalamin binding"/>
    <property type="evidence" value="ECO:0007669"/>
    <property type="project" value="InterPro"/>
</dbReference>
<evidence type="ECO:0000313" key="11">
    <source>
        <dbReference type="Proteomes" id="UP000318834"/>
    </source>
</evidence>
<reference evidence="10 11" key="1">
    <citation type="journal article" date="2019" name="Nat. Microbiol.">
        <title>Mediterranean grassland soil C-N compound turnover is dependent on rainfall and depth, and is mediated by genomically divergent microorganisms.</title>
        <authorList>
            <person name="Diamond S."/>
            <person name="Andeer P.F."/>
            <person name="Li Z."/>
            <person name="Crits-Christoph A."/>
            <person name="Burstein D."/>
            <person name="Anantharaman K."/>
            <person name="Lane K.R."/>
            <person name="Thomas B.C."/>
            <person name="Pan C."/>
            <person name="Northen T.R."/>
            <person name="Banfield J.F."/>
        </authorList>
    </citation>
    <scope>NUCLEOTIDE SEQUENCE [LARGE SCALE GENOMIC DNA]</scope>
    <source>
        <strain evidence="10">NP_8</strain>
    </source>
</reference>
<dbReference type="InterPro" id="IPR034466">
    <property type="entry name" value="Methyltransferase_Class_B"/>
</dbReference>
<dbReference type="PROSITE" id="PS51918">
    <property type="entry name" value="RADICAL_SAM"/>
    <property type="match status" value="1"/>
</dbReference>
<keyword evidence="5" id="KW-0479">Metal-binding</keyword>
<dbReference type="InterPro" id="IPR006158">
    <property type="entry name" value="Cobalamin-bd"/>
</dbReference>
<protein>
    <submittedName>
        <fullName evidence="10">Radical SAM protein</fullName>
    </submittedName>
</protein>
<dbReference type="SFLD" id="SFLDS00029">
    <property type="entry name" value="Radical_SAM"/>
    <property type="match status" value="1"/>
</dbReference>
<dbReference type="SFLD" id="SFLDG01123">
    <property type="entry name" value="methyltransferase_(Class_B)"/>
    <property type="match status" value="1"/>
</dbReference>
<evidence type="ECO:0000256" key="6">
    <source>
        <dbReference type="ARBA" id="ARBA00023004"/>
    </source>
</evidence>
<dbReference type="CDD" id="cd02068">
    <property type="entry name" value="radical_SAM_B12_BD"/>
    <property type="match status" value="1"/>
</dbReference>
<dbReference type="InterPro" id="IPR007197">
    <property type="entry name" value="rSAM"/>
</dbReference>
<dbReference type="PANTHER" id="PTHR43409:SF7">
    <property type="entry name" value="BLL1977 PROTEIN"/>
    <property type="match status" value="1"/>
</dbReference>
<dbReference type="GO" id="GO:0051539">
    <property type="term" value="F:4 iron, 4 sulfur cluster binding"/>
    <property type="evidence" value="ECO:0007669"/>
    <property type="project" value="UniProtKB-KW"/>
</dbReference>
<dbReference type="PANTHER" id="PTHR43409">
    <property type="entry name" value="ANAEROBIC MAGNESIUM-PROTOPORPHYRIN IX MONOMETHYL ESTER CYCLASE-RELATED"/>
    <property type="match status" value="1"/>
</dbReference>
<evidence type="ECO:0000256" key="3">
    <source>
        <dbReference type="ARBA" id="ARBA00022679"/>
    </source>
</evidence>
<proteinExistence type="predicted"/>
<keyword evidence="4" id="KW-0949">S-adenosyl-L-methionine</keyword>
<dbReference type="CDD" id="cd01335">
    <property type="entry name" value="Radical_SAM"/>
    <property type="match status" value="1"/>
</dbReference>
<evidence type="ECO:0000256" key="7">
    <source>
        <dbReference type="ARBA" id="ARBA00023014"/>
    </source>
</evidence>
<evidence type="ECO:0000313" key="10">
    <source>
        <dbReference type="EMBL" id="TMI73910.1"/>
    </source>
</evidence>
<gene>
    <name evidence="10" type="ORF">E6H05_08620</name>
</gene>
<dbReference type="Gene3D" id="3.40.50.280">
    <property type="entry name" value="Cobalamin-binding domain"/>
    <property type="match status" value="1"/>
</dbReference>
<evidence type="ECO:0000256" key="4">
    <source>
        <dbReference type="ARBA" id="ARBA00022691"/>
    </source>
</evidence>
<dbReference type="Pfam" id="PF02310">
    <property type="entry name" value="B12-binding"/>
    <property type="match status" value="1"/>
</dbReference>
<dbReference type="GO" id="GO:0046872">
    <property type="term" value="F:metal ion binding"/>
    <property type="evidence" value="ECO:0007669"/>
    <property type="project" value="UniProtKB-KW"/>
</dbReference>
<dbReference type="SUPFAM" id="SSF52242">
    <property type="entry name" value="Cobalamin (vitamin B12)-binding domain"/>
    <property type="match status" value="1"/>
</dbReference>
<comment type="caution">
    <text evidence="10">The sequence shown here is derived from an EMBL/GenBank/DDBJ whole genome shotgun (WGS) entry which is preliminary data.</text>
</comment>
<dbReference type="InterPro" id="IPR051198">
    <property type="entry name" value="BchE-like"/>
</dbReference>
<dbReference type="Pfam" id="PF04055">
    <property type="entry name" value="Radical_SAM"/>
    <property type="match status" value="1"/>
</dbReference>